<feature type="compositionally biased region" description="Polar residues" evidence="1">
    <location>
        <begin position="1"/>
        <end position="22"/>
    </location>
</feature>
<evidence type="ECO:0000313" key="3">
    <source>
        <dbReference type="Proteomes" id="UP001363622"/>
    </source>
</evidence>
<feature type="region of interest" description="Disordered" evidence="1">
    <location>
        <begin position="202"/>
        <end position="311"/>
    </location>
</feature>
<evidence type="ECO:0000313" key="2">
    <source>
        <dbReference type="EMBL" id="KAK7523562.1"/>
    </source>
</evidence>
<protein>
    <submittedName>
        <fullName evidence="2">Uncharacterized protein</fullName>
    </submittedName>
</protein>
<gene>
    <name evidence="2" type="ORF">IWZ03DRAFT_428066</name>
</gene>
<feature type="compositionally biased region" description="Polar residues" evidence="1">
    <location>
        <begin position="179"/>
        <end position="189"/>
    </location>
</feature>
<reference evidence="2 3" key="1">
    <citation type="submission" date="2024-04" db="EMBL/GenBank/DDBJ databases">
        <title>Phyllosticta paracitricarpa is synonymous to the EU quarantine fungus P. citricarpa based on phylogenomic analyses.</title>
        <authorList>
            <consortium name="Lawrence Berkeley National Laboratory"/>
            <person name="Van Ingen-Buijs V.A."/>
            <person name="Van Westerhoven A.C."/>
            <person name="Haridas S."/>
            <person name="Skiadas P."/>
            <person name="Martin F."/>
            <person name="Groenewald J.Z."/>
            <person name="Crous P.W."/>
            <person name="Seidl M.F."/>
        </authorList>
    </citation>
    <scope>NUCLEOTIDE SEQUENCE [LARGE SCALE GENOMIC DNA]</scope>
    <source>
        <strain evidence="2 3">CBS 123371</strain>
    </source>
</reference>
<name>A0ABR1KXN0_9PEZI</name>
<accession>A0ABR1KXN0</accession>
<keyword evidence="3" id="KW-1185">Reference proteome</keyword>
<proteinExistence type="predicted"/>
<sequence>MCSGNVSAQGRPPSTSSSSKQAPAQADLGGGVSPPGVSICDPLGDMKRDNAPAACSAPAPQEWAVLQAGSVRHFRESGGRQDVDMHWAKIRSPCAGELPARREMGTFLSAPRRGLLVIADSRRDAISANTSSRPSRTVMPRQGAGEKKVCIPATAAFLAVGAVPSKQQDDDSARPLSTCCPSPQSSSLRPCCTMSSFGDASHGKGGAGSSYRHSNYNHPSPTRSNSQSSTGLPTPAASPQSLSPTAQNYSMLSSSPSHAQQQPRRLHNMSISSILSPDSSHRTQNSVAEAGRTDTHGAKSDTRIHPPMTFNEDPQKINLMLDRLNPDSAEWVVWKEWSEWLADGKPVDKAKMARWIAEEEAAAKEVRARNAALKMESST</sequence>
<feature type="compositionally biased region" description="Polar residues" evidence="1">
    <location>
        <begin position="211"/>
        <end position="263"/>
    </location>
</feature>
<feature type="region of interest" description="Disordered" evidence="1">
    <location>
        <begin position="166"/>
        <end position="189"/>
    </location>
</feature>
<comment type="caution">
    <text evidence="2">The sequence shown here is derived from an EMBL/GenBank/DDBJ whole genome shotgun (WGS) entry which is preliminary data.</text>
</comment>
<dbReference type="EMBL" id="JBBPHU010000001">
    <property type="protein sequence ID" value="KAK7523562.1"/>
    <property type="molecule type" value="Genomic_DNA"/>
</dbReference>
<feature type="region of interest" description="Disordered" evidence="1">
    <location>
        <begin position="1"/>
        <end position="45"/>
    </location>
</feature>
<feature type="compositionally biased region" description="Basic and acidic residues" evidence="1">
    <location>
        <begin position="291"/>
        <end position="304"/>
    </location>
</feature>
<organism evidence="2 3">
    <name type="scientific">Phyllosticta citriasiana</name>
    <dbReference type="NCBI Taxonomy" id="595635"/>
    <lineage>
        <taxon>Eukaryota</taxon>
        <taxon>Fungi</taxon>
        <taxon>Dikarya</taxon>
        <taxon>Ascomycota</taxon>
        <taxon>Pezizomycotina</taxon>
        <taxon>Dothideomycetes</taxon>
        <taxon>Dothideomycetes incertae sedis</taxon>
        <taxon>Botryosphaeriales</taxon>
        <taxon>Phyllostictaceae</taxon>
        <taxon>Phyllosticta</taxon>
    </lineage>
</organism>
<dbReference type="Proteomes" id="UP001363622">
    <property type="component" value="Unassembled WGS sequence"/>
</dbReference>
<evidence type="ECO:0000256" key="1">
    <source>
        <dbReference type="SAM" id="MobiDB-lite"/>
    </source>
</evidence>